<reference evidence="5" key="2">
    <citation type="submission" date="2020-04" db="EMBL/GenBank/DDBJ databases">
        <authorList>
            <consortium name="NCBI Genome Project"/>
        </authorList>
    </citation>
    <scope>NUCLEOTIDE SEQUENCE</scope>
    <source>
        <strain evidence="5">CBS 342.82</strain>
    </source>
</reference>
<name>A0A6J3M2V1_9PEZI</name>
<evidence type="ECO:0000256" key="3">
    <source>
        <dbReference type="ARBA" id="ARBA00023002"/>
    </source>
</evidence>
<comment type="similarity">
    <text evidence="1">Belongs to the short-chain dehydrogenases/reductases (SDR) family.</text>
</comment>
<dbReference type="GeneID" id="54359397"/>
<dbReference type="PANTHER" id="PTHR43618:SF18">
    <property type="entry name" value="SHORT CHAIN DEHYDROGENASE_REDUCTASE FAMILY (AFU_ORTHOLOGUE AFUA_5G12480)"/>
    <property type="match status" value="1"/>
</dbReference>
<evidence type="ECO:0000256" key="2">
    <source>
        <dbReference type="ARBA" id="ARBA00022857"/>
    </source>
</evidence>
<keyword evidence="3" id="KW-0560">Oxidoreductase</keyword>
<organism evidence="5">
    <name type="scientific">Dissoconium aciculare CBS 342.82</name>
    <dbReference type="NCBI Taxonomy" id="1314786"/>
    <lineage>
        <taxon>Eukaryota</taxon>
        <taxon>Fungi</taxon>
        <taxon>Dikarya</taxon>
        <taxon>Ascomycota</taxon>
        <taxon>Pezizomycotina</taxon>
        <taxon>Dothideomycetes</taxon>
        <taxon>Dothideomycetidae</taxon>
        <taxon>Mycosphaerellales</taxon>
        <taxon>Dissoconiaceae</taxon>
        <taxon>Dissoconium</taxon>
    </lineage>
</organism>
<proteinExistence type="inferred from homology"/>
<dbReference type="InterPro" id="IPR052178">
    <property type="entry name" value="Sec_Metab_Biosynth_SDR"/>
</dbReference>
<dbReference type="PROSITE" id="PS00061">
    <property type="entry name" value="ADH_SHORT"/>
    <property type="match status" value="1"/>
</dbReference>
<dbReference type="OrthoDB" id="2898618at2759"/>
<protein>
    <submittedName>
        <fullName evidence="5">NAD(P)-binding protein</fullName>
    </submittedName>
</protein>
<keyword evidence="2" id="KW-0521">NADP</keyword>
<reference evidence="5" key="3">
    <citation type="submission" date="2025-08" db="UniProtKB">
        <authorList>
            <consortium name="RefSeq"/>
        </authorList>
    </citation>
    <scope>IDENTIFICATION</scope>
    <source>
        <strain evidence="5">CBS 342.82</strain>
    </source>
</reference>
<keyword evidence="4" id="KW-1185">Reference proteome</keyword>
<dbReference type="InterPro" id="IPR020904">
    <property type="entry name" value="Sc_DH/Rdtase_CS"/>
</dbReference>
<dbReference type="CDD" id="cd05233">
    <property type="entry name" value="SDR_c"/>
    <property type="match status" value="1"/>
</dbReference>
<evidence type="ECO:0000256" key="1">
    <source>
        <dbReference type="ARBA" id="ARBA00006484"/>
    </source>
</evidence>
<dbReference type="Proteomes" id="UP000504637">
    <property type="component" value="Unplaced"/>
</dbReference>
<dbReference type="InterPro" id="IPR036291">
    <property type="entry name" value="NAD(P)-bd_dom_sf"/>
</dbReference>
<accession>A0A6J3M2V1</accession>
<evidence type="ECO:0000313" key="4">
    <source>
        <dbReference type="Proteomes" id="UP000504637"/>
    </source>
</evidence>
<dbReference type="GO" id="GO:0016491">
    <property type="term" value="F:oxidoreductase activity"/>
    <property type="evidence" value="ECO:0007669"/>
    <property type="project" value="UniProtKB-KW"/>
</dbReference>
<dbReference type="Gene3D" id="3.40.50.720">
    <property type="entry name" value="NAD(P)-binding Rossmann-like Domain"/>
    <property type="match status" value="1"/>
</dbReference>
<dbReference type="SUPFAM" id="SSF51735">
    <property type="entry name" value="NAD(P)-binding Rossmann-fold domains"/>
    <property type="match status" value="1"/>
</dbReference>
<evidence type="ECO:0000313" key="5">
    <source>
        <dbReference type="RefSeq" id="XP_033458870.1"/>
    </source>
</evidence>
<gene>
    <name evidence="5" type="ORF">K489DRAFT_322089</name>
</gene>
<dbReference type="PRINTS" id="PR00081">
    <property type="entry name" value="GDHRDH"/>
</dbReference>
<dbReference type="PANTHER" id="PTHR43618">
    <property type="entry name" value="7-ALPHA-HYDROXYSTEROID DEHYDROGENASE"/>
    <property type="match status" value="1"/>
</dbReference>
<sequence length="316" mass="33127">MATSTASLPDISATTLFNVNGMVALITGGGSGLGLYAARALDANGAKAVYIVGRREDTLRQAAATARNGRIKPIVGDVTDRESLQKIAAQVQAEEGFLNLVFANAGVAGPSHVGALREKTAEGQVAPSVEDFSAGLMDLKLEDFTATFNVNITAAFYTAVAFLPLLKAGNEKRNLPQDSQFIVTSSIAGFSRNLAAGFSYSTSKAGATHLVKMLSTYFAQAGYRIRANVIAPGLYPSEMTTSWTSNMGDFAAAAEHGNAFADAKVMPKDRSPSERTGSEEDFAGTILFMASRAGAYLNGETLVTDGGRLAQIPSVY</sequence>
<dbReference type="AlphaFoldDB" id="A0A6J3M2V1"/>
<dbReference type="InterPro" id="IPR002347">
    <property type="entry name" value="SDR_fam"/>
</dbReference>
<dbReference type="Pfam" id="PF00106">
    <property type="entry name" value="adh_short"/>
    <property type="match status" value="1"/>
</dbReference>
<dbReference type="RefSeq" id="XP_033458870.1">
    <property type="nucleotide sequence ID" value="XM_033601597.1"/>
</dbReference>
<reference evidence="5" key="1">
    <citation type="submission" date="2020-01" db="EMBL/GenBank/DDBJ databases">
        <authorList>
            <consortium name="DOE Joint Genome Institute"/>
            <person name="Haridas S."/>
            <person name="Albert R."/>
            <person name="Binder M."/>
            <person name="Bloem J."/>
            <person name="Labutti K."/>
            <person name="Salamov A."/>
            <person name="Andreopoulos B."/>
            <person name="Baker S.E."/>
            <person name="Barry K."/>
            <person name="Bills G."/>
            <person name="Bluhm B.H."/>
            <person name="Cannon C."/>
            <person name="Castanera R."/>
            <person name="Culley D.E."/>
            <person name="Daum C."/>
            <person name="Ezra D."/>
            <person name="Gonzalez J.B."/>
            <person name="Henrissat B."/>
            <person name="Kuo A."/>
            <person name="Liang C."/>
            <person name="Lipzen A."/>
            <person name="Lutzoni F."/>
            <person name="Magnuson J."/>
            <person name="Mondo S."/>
            <person name="Nolan M."/>
            <person name="Ohm R."/>
            <person name="Pangilinan J."/>
            <person name="Park H.-J."/>
            <person name="Ramirez L."/>
            <person name="Alfaro M."/>
            <person name="Sun H."/>
            <person name="Tritt A."/>
            <person name="Yoshinaga Y."/>
            <person name="Zwiers L.-H."/>
            <person name="Turgeon B.G."/>
            <person name="Goodwin S.B."/>
            <person name="Spatafora J.W."/>
            <person name="Crous P.W."/>
            <person name="Grigoriev I.V."/>
        </authorList>
    </citation>
    <scope>NUCLEOTIDE SEQUENCE</scope>
    <source>
        <strain evidence="5">CBS 342.82</strain>
    </source>
</reference>